<dbReference type="PANTHER" id="PTHR33204:SF29">
    <property type="entry name" value="TRANSCRIPTIONAL REGULATOR"/>
    <property type="match status" value="1"/>
</dbReference>
<dbReference type="Gene3D" id="1.10.10.10">
    <property type="entry name" value="Winged helix-like DNA-binding domain superfamily/Winged helix DNA-binding domain"/>
    <property type="match status" value="1"/>
</dbReference>
<gene>
    <name evidence="5" type="ORF">EGI15_02250</name>
</gene>
<keyword evidence="2" id="KW-0238">DNA-binding</keyword>
<name>A0ABX9X8T6_9FLAO</name>
<dbReference type="SUPFAM" id="SSF46785">
    <property type="entry name" value="Winged helix' DNA-binding domain"/>
    <property type="match status" value="1"/>
</dbReference>
<dbReference type="InterPro" id="IPR002577">
    <property type="entry name" value="HTH_HxlR"/>
</dbReference>
<feature type="domain" description="HTH hxlR-type" evidence="4">
    <location>
        <begin position="13"/>
        <end position="111"/>
    </location>
</feature>
<dbReference type="GeneID" id="301711480"/>
<accession>A0ABX9X8T6</accession>
<dbReference type="Pfam" id="PF01638">
    <property type="entry name" value="HxlR"/>
    <property type="match status" value="1"/>
</dbReference>
<evidence type="ECO:0000256" key="2">
    <source>
        <dbReference type="ARBA" id="ARBA00023125"/>
    </source>
</evidence>
<keyword evidence="6" id="KW-1185">Reference proteome</keyword>
<dbReference type="EMBL" id="RJTW01000003">
    <property type="protein sequence ID" value="ROH94705.1"/>
    <property type="molecule type" value="Genomic_DNA"/>
</dbReference>
<evidence type="ECO:0000259" key="4">
    <source>
        <dbReference type="PROSITE" id="PS51118"/>
    </source>
</evidence>
<dbReference type="PROSITE" id="PS51118">
    <property type="entry name" value="HTH_HXLR"/>
    <property type="match status" value="1"/>
</dbReference>
<dbReference type="InterPro" id="IPR036390">
    <property type="entry name" value="WH_DNA-bd_sf"/>
</dbReference>
<dbReference type="Proteomes" id="UP000281899">
    <property type="component" value="Unassembled WGS sequence"/>
</dbReference>
<evidence type="ECO:0000256" key="1">
    <source>
        <dbReference type="ARBA" id="ARBA00023015"/>
    </source>
</evidence>
<keyword evidence="3" id="KW-0804">Transcription</keyword>
<evidence type="ECO:0000313" key="6">
    <source>
        <dbReference type="Proteomes" id="UP000281899"/>
    </source>
</evidence>
<evidence type="ECO:0000256" key="3">
    <source>
        <dbReference type="ARBA" id="ARBA00023163"/>
    </source>
</evidence>
<reference evidence="5 6" key="1">
    <citation type="submission" date="2018-11" db="EMBL/GenBank/DDBJ databases">
        <title>Proposal to divide the Flavobacteriaceae and reorganize its genera based on Amino Acid Identity values calculated from whole genome sequences.</title>
        <authorList>
            <person name="Nicholson A.C."/>
            <person name="Gulvik C.A."/>
            <person name="Whitney A.M."/>
            <person name="Humrighouse B.W."/>
            <person name="Bell M."/>
            <person name="Holmes B."/>
            <person name="Steigerwalt A."/>
            <person name="Villarma A."/>
            <person name="Sheth M."/>
            <person name="Batra D."/>
            <person name="Pryor J."/>
            <person name="Bernardet J.-F."/>
            <person name="Hugo C."/>
            <person name="Kampfer P."/>
            <person name="Newman J."/>
            <person name="Mcquiston J.R."/>
        </authorList>
    </citation>
    <scope>NUCLEOTIDE SEQUENCE [LARGE SCALE GENOMIC DNA]</scope>
    <source>
        <strain evidence="5 6">G0235</strain>
    </source>
</reference>
<comment type="caution">
    <text evidence="5">The sequence shown here is derived from an EMBL/GenBank/DDBJ whole genome shotgun (WGS) entry which is preliminary data.</text>
</comment>
<organism evidence="5 6">
    <name type="scientific">Chryseobacterium cucumeris</name>
    <dbReference type="NCBI Taxonomy" id="1813611"/>
    <lineage>
        <taxon>Bacteria</taxon>
        <taxon>Pseudomonadati</taxon>
        <taxon>Bacteroidota</taxon>
        <taxon>Flavobacteriia</taxon>
        <taxon>Flavobacteriales</taxon>
        <taxon>Weeksellaceae</taxon>
        <taxon>Chryseobacterium group</taxon>
        <taxon>Chryseobacterium</taxon>
    </lineage>
</organism>
<dbReference type="RefSeq" id="WP_123277828.1">
    <property type="nucleotide sequence ID" value="NZ_JALRGU010000035.1"/>
</dbReference>
<proteinExistence type="predicted"/>
<dbReference type="InterPro" id="IPR036388">
    <property type="entry name" value="WH-like_DNA-bd_sf"/>
</dbReference>
<protein>
    <submittedName>
        <fullName evidence="5">Transcriptional regulator</fullName>
    </submittedName>
</protein>
<sequence>MPEFFHDKRLYYTSIEFALSHIGGTWKMPILWRLQEKPLRFSELKKDIPHITDKMLTSQLRELEAKEMIHREVFPVVPPKVEYSLTEKGKKSIPVIEIIMTLGYDFMKGEGIVFPPKE</sequence>
<dbReference type="PANTHER" id="PTHR33204">
    <property type="entry name" value="TRANSCRIPTIONAL REGULATOR, MARR FAMILY"/>
    <property type="match status" value="1"/>
</dbReference>
<evidence type="ECO:0000313" key="5">
    <source>
        <dbReference type="EMBL" id="ROH94705.1"/>
    </source>
</evidence>
<keyword evidence="1" id="KW-0805">Transcription regulation</keyword>